<evidence type="ECO:0000256" key="3">
    <source>
        <dbReference type="ARBA" id="ARBA00023082"/>
    </source>
</evidence>
<dbReference type="STRING" id="1469647.BC351_26765"/>
<dbReference type="Pfam" id="PF04542">
    <property type="entry name" value="Sigma70_r2"/>
    <property type="match status" value="1"/>
</dbReference>
<feature type="domain" description="RNA polymerase sigma factor 70 region 4 type 2" evidence="6">
    <location>
        <begin position="123"/>
        <end position="175"/>
    </location>
</feature>
<comment type="similarity">
    <text evidence="1">Belongs to the sigma-70 factor family. ECF subfamily.</text>
</comment>
<feature type="domain" description="RNA polymerase sigma-70 region 2" evidence="5">
    <location>
        <begin position="24"/>
        <end position="92"/>
    </location>
</feature>
<dbReference type="CDD" id="cd06171">
    <property type="entry name" value="Sigma70_r4"/>
    <property type="match status" value="1"/>
</dbReference>
<dbReference type="SUPFAM" id="SSF88946">
    <property type="entry name" value="Sigma2 domain of RNA polymerase sigma factors"/>
    <property type="match status" value="1"/>
</dbReference>
<reference evidence="8" key="1">
    <citation type="submission" date="2016-07" db="EMBL/GenBank/DDBJ databases">
        <authorList>
            <person name="Florea S."/>
            <person name="Webb J.S."/>
            <person name="Jaromczyk J."/>
            <person name="Schardl C.L."/>
        </authorList>
    </citation>
    <scope>NUCLEOTIDE SEQUENCE [LARGE SCALE GENOMIC DNA]</scope>
    <source>
        <strain evidence="8">CY1</strain>
    </source>
</reference>
<gene>
    <name evidence="7" type="ORF">BC351_26765</name>
</gene>
<sequence>MDNMTDEQLIDRIRHGHSDAYRVLVERHKSYIYTIIYRMVGHKETAEDLTQDVFVKLFRSLAHFRGDAKFTTWLYRMTTNLVTDYRRSQKRRPYEALLDKMKGWFTDAREQPEELALRKDEQERMQALLAELPDKYRLIMYLFHYKQLSYQEMSLATGLPVKTLETRLYRGKAMLKEKWLEVNSHDAKGAGGHPAHAIPK</sequence>
<protein>
    <submittedName>
        <fullName evidence="7">RNA polymerase subunit sigma-70</fullName>
    </submittedName>
</protein>
<dbReference type="NCBIfam" id="TIGR02937">
    <property type="entry name" value="sigma70-ECF"/>
    <property type="match status" value="1"/>
</dbReference>
<dbReference type="Gene3D" id="1.10.10.10">
    <property type="entry name" value="Winged helix-like DNA-binding domain superfamily/Winged helix DNA-binding domain"/>
    <property type="match status" value="1"/>
</dbReference>
<dbReference type="GO" id="GO:0016987">
    <property type="term" value="F:sigma factor activity"/>
    <property type="evidence" value="ECO:0007669"/>
    <property type="project" value="UniProtKB-KW"/>
</dbReference>
<dbReference type="AlphaFoldDB" id="A0A1V4HI40"/>
<dbReference type="InterPro" id="IPR007627">
    <property type="entry name" value="RNA_pol_sigma70_r2"/>
</dbReference>
<dbReference type="Pfam" id="PF08281">
    <property type="entry name" value="Sigma70_r4_2"/>
    <property type="match status" value="1"/>
</dbReference>
<dbReference type="InterPro" id="IPR013324">
    <property type="entry name" value="RNA_pol_sigma_r3/r4-like"/>
</dbReference>
<evidence type="ECO:0000256" key="1">
    <source>
        <dbReference type="ARBA" id="ARBA00010641"/>
    </source>
</evidence>
<evidence type="ECO:0000313" key="7">
    <source>
        <dbReference type="EMBL" id="OPH56552.1"/>
    </source>
</evidence>
<comment type="caution">
    <text evidence="7">The sequence shown here is derived from an EMBL/GenBank/DDBJ whole genome shotgun (WGS) entry which is preliminary data.</text>
</comment>
<dbReference type="InterPro" id="IPR036388">
    <property type="entry name" value="WH-like_DNA-bd_sf"/>
</dbReference>
<keyword evidence="8" id="KW-1185">Reference proteome</keyword>
<dbReference type="InterPro" id="IPR013325">
    <property type="entry name" value="RNA_pol_sigma_r2"/>
</dbReference>
<dbReference type="EMBL" id="MBTG01000015">
    <property type="protein sequence ID" value="OPH56552.1"/>
    <property type="molecule type" value="Genomic_DNA"/>
</dbReference>
<evidence type="ECO:0000313" key="8">
    <source>
        <dbReference type="Proteomes" id="UP000190626"/>
    </source>
</evidence>
<dbReference type="OrthoDB" id="9784984at2"/>
<proteinExistence type="inferred from homology"/>
<name>A0A1V4HI40_9BACL</name>
<dbReference type="Gene3D" id="1.10.1740.10">
    <property type="match status" value="1"/>
</dbReference>
<keyword evidence="3" id="KW-0731">Sigma factor</keyword>
<dbReference type="GO" id="GO:0003677">
    <property type="term" value="F:DNA binding"/>
    <property type="evidence" value="ECO:0007669"/>
    <property type="project" value="InterPro"/>
</dbReference>
<keyword evidence="4" id="KW-0804">Transcription</keyword>
<evidence type="ECO:0000256" key="4">
    <source>
        <dbReference type="ARBA" id="ARBA00023163"/>
    </source>
</evidence>
<dbReference type="InterPro" id="IPR039425">
    <property type="entry name" value="RNA_pol_sigma-70-like"/>
</dbReference>
<dbReference type="PANTHER" id="PTHR43133:SF51">
    <property type="entry name" value="RNA POLYMERASE SIGMA FACTOR"/>
    <property type="match status" value="1"/>
</dbReference>
<dbReference type="InterPro" id="IPR013249">
    <property type="entry name" value="RNA_pol_sigma70_r4_t2"/>
</dbReference>
<keyword evidence="2" id="KW-0805">Transcription regulation</keyword>
<organism evidence="7 8">
    <name type="scientific">Paenibacillus ferrarius</name>
    <dbReference type="NCBI Taxonomy" id="1469647"/>
    <lineage>
        <taxon>Bacteria</taxon>
        <taxon>Bacillati</taxon>
        <taxon>Bacillota</taxon>
        <taxon>Bacilli</taxon>
        <taxon>Bacillales</taxon>
        <taxon>Paenibacillaceae</taxon>
        <taxon>Paenibacillus</taxon>
    </lineage>
</organism>
<dbReference type="Proteomes" id="UP000190626">
    <property type="component" value="Unassembled WGS sequence"/>
</dbReference>
<dbReference type="InterPro" id="IPR014284">
    <property type="entry name" value="RNA_pol_sigma-70_dom"/>
</dbReference>
<evidence type="ECO:0000259" key="6">
    <source>
        <dbReference type="Pfam" id="PF08281"/>
    </source>
</evidence>
<dbReference type="GO" id="GO:0006352">
    <property type="term" value="P:DNA-templated transcription initiation"/>
    <property type="evidence" value="ECO:0007669"/>
    <property type="project" value="InterPro"/>
</dbReference>
<dbReference type="PANTHER" id="PTHR43133">
    <property type="entry name" value="RNA POLYMERASE ECF-TYPE SIGMA FACTO"/>
    <property type="match status" value="1"/>
</dbReference>
<accession>A0A1V4HI40</accession>
<dbReference type="SUPFAM" id="SSF88659">
    <property type="entry name" value="Sigma3 and sigma4 domains of RNA polymerase sigma factors"/>
    <property type="match status" value="1"/>
</dbReference>
<evidence type="ECO:0000256" key="2">
    <source>
        <dbReference type="ARBA" id="ARBA00023015"/>
    </source>
</evidence>
<evidence type="ECO:0000259" key="5">
    <source>
        <dbReference type="Pfam" id="PF04542"/>
    </source>
</evidence>
<dbReference type="RefSeq" id="WP_079414017.1">
    <property type="nucleotide sequence ID" value="NZ_MBTG01000015.1"/>
</dbReference>